<dbReference type="RefSeq" id="WP_343773786.1">
    <property type="nucleotide sequence ID" value="NZ_BAAADV010000003.1"/>
</dbReference>
<accession>A0AAV3T9W5</accession>
<dbReference type="Gene3D" id="3.40.630.30">
    <property type="match status" value="1"/>
</dbReference>
<evidence type="ECO:0000259" key="1">
    <source>
        <dbReference type="PROSITE" id="PS51186"/>
    </source>
</evidence>
<feature type="domain" description="N-acetyltransferase" evidence="1">
    <location>
        <begin position="17"/>
        <end position="171"/>
    </location>
</feature>
<dbReference type="InterPro" id="IPR016181">
    <property type="entry name" value="Acyl_CoA_acyltransferase"/>
</dbReference>
<organism evidence="2 3">
    <name type="scientific">Natronoarchaeum mannanilyticum</name>
    <dbReference type="NCBI Taxonomy" id="926360"/>
    <lineage>
        <taxon>Archaea</taxon>
        <taxon>Methanobacteriati</taxon>
        <taxon>Methanobacteriota</taxon>
        <taxon>Stenosarchaea group</taxon>
        <taxon>Halobacteria</taxon>
        <taxon>Halobacteriales</taxon>
        <taxon>Natronoarchaeaceae</taxon>
    </lineage>
</organism>
<protein>
    <submittedName>
        <fullName evidence="2">GNAT family N-acetyltransferase</fullName>
    </submittedName>
</protein>
<dbReference type="PROSITE" id="PS51186">
    <property type="entry name" value="GNAT"/>
    <property type="match status" value="1"/>
</dbReference>
<proteinExistence type="predicted"/>
<dbReference type="GO" id="GO:0016747">
    <property type="term" value="F:acyltransferase activity, transferring groups other than amino-acyl groups"/>
    <property type="evidence" value="ECO:0007669"/>
    <property type="project" value="InterPro"/>
</dbReference>
<gene>
    <name evidence="2" type="ORF">GCM10009020_19260</name>
</gene>
<dbReference type="PANTHER" id="PTHR47403">
    <property type="entry name" value="LOC100145250 PROTEIN"/>
    <property type="match status" value="1"/>
</dbReference>
<dbReference type="AlphaFoldDB" id="A0AAV3T9W5"/>
<dbReference type="EMBL" id="BAAADV010000003">
    <property type="protein sequence ID" value="GAA0672653.1"/>
    <property type="molecule type" value="Genomic_DNA"/>
</dbReference>
<dbReference type="InterPro" id="IPR000182">
    <property type="entry name" value="GNAT_dom"/>
</dbReference>
<dbReference type="CDD" id="cd04301">
    <property type="entry name" value="NAT_SF"/>
    <property type="match status" value="1"/>
</dbReference>
<evidence type="ECO:0000313" key="3">
    <source>
        <dbReference type="Proteomes" id="UP001500420"/>
    </source>
</evidence>
<keyword evidence="3" id="KW-1185">Reference proteome</keyword>
<dbReference type="SUPFAM" id="SSF55729">
    <property type="entry name" value="Acyl-CoA N-acyltransferases (Nat)"/>
    <property type="match status" value="1"/>
</dbReference>
<comment type="caution">
    <text evidence="2">The sequence shown here is derived from an EMBL/GenBank/DDBJ whole genome shotgun (WGS) entry which is preliminary data.</text>
</comment>
<evidence type="ECO:0000313" key="2">
    <source>
        <dbReference type="EMBL" id="GAA0672653.1"/>
    </source>
</evidence>
<sequence length="336" mass="36601">MGDSNSGGDRSHAGTDLTVREARADDYDDVVAFTSDTWADRKTGDYLPDVFHDWLAKEDARTAIAVDGDTAVGILQCALLSDREAWLQGMRVDPEYRGRGVGGLLVEHLFDWARSEGATVARNMVFSWNQAGLGQSRATGFEPTTEFRWLQPDPTADADHDAHDRLGVTTDPDVAWRYWQESAARDHLRGLALSPEESWAVRELTREDLREADDETAVFAVTSDEGARGMTFRVRDYEREVEGGGDVGESDDNAGAEAEGAAATERVAEYGVGAWADAEALETLVAAIRRDAAGIGADRTRVLIPETARHVSDGAYRRAGISDHPDFVLSADLAGR</sequence>
<dbReference type="Pfam" id="PF00583">
    <property type="entry name" value="Acetyltransf_1"/>
    <property type="match status" value="1"/>
</dbReference>
<dbReference type="PANTHER" id="PTHR47403:SF6">
    <property type="entry name" value="N-ACETYLTRANSFERASE DOMAIN-CONTAINING PROTEIN"/>
    <property type="match status" value="1"/>
</dbReference>
<reference evidence="2 3" key="1">
    <citation type="journal article" date="2019" name="Int. J. Syst. Evol. Microbiol.">
        <title>The Global Catalogue of Microorganisms (GCM) 10K type strain sequencing project: providing services to taxonomists for standard genome sequencing and annotation.</title>
        <authorList>
            <consortium name="The Broad Institute Genomics Platform"/>
            <consortium name="The Broad Institute Genome Sequencing Center for Infectious Disease"/>
            <person name="Wu L."/>
            <person name="Ma J."/>
        </authorList>
    </citation>
    <scope>NUCLEOTIDE SEQUENCE [LARGE SCALE GENOMIC DNA]</scope>
    <source>
        <strain evidence="2 3">JCM 16328</strain>
    </source>
</reference>
<name>A0AAV3T9W5_9EURY</name>
<dbReference type="Proteomes" id="UP001500420">
    <property type="component" value="Unassembled WGS sequence"/>
</dbReference>